<evidence type="ECO:0000313" key="2">
    <source>
        <dbReference type="EMBL" id="AJW29003.1"/>
    </source>
</evidence>
<dbReference type="Proteomes" id="UP000019030">
    <property type="component" value="Chromosome"/>
</dbReference>
<gene>
    <name evidence="2" type="ORF">Z042_26380</name>
</gene>
<evidence type="ECO:0000313" key="3">
    <source>
        <dbReference type="Proteomes" id="UP000019030"/>
    </source>
</evidence>
<dbReference type="AlphaFoldDB" id="A0A0D4ZYP0"/>
<accession>A0A0D4ZYP0</accession>
<dbReference type="STRING" id="1441930.Z042_26380"/>
<sequence length="60" mass="7353">MAQPIEYPLTRYQTLLRRLQRCLQRQQTRRALLWLSDAQLADVGLSRAQAMHEWRKPFWR</sequence>
<reference evidence="2 3" key="1">
    <citation type="submission" date="2014-01" db="EMBL/GenBank/DDBJ databases">
        <title>Isolation of Serratia multitudinisentens RB-25 from Ex-Landfill site.</title>
        <authorList>
            <person name="Robson E.H.J."/>
        </authorList>
    </citation>
    <scope>NUCLEOTIDE SEQUENCE [LARGE SCALE GENOMIC DNA]</scope>
    <source>
        <strain evidence="2 3">RB-25</strain>
    </source>
</reference>
<dbReference type="HOGENOM" id="CLU_196101_0_0_6"/>
<proteinExistence type="predicted"/>
<name>A0A0D4ZYP0_9GAMM</name>
<dbReference type="KEGG" id="sfo:Z042_26380"/>
<evidence type="ECO:0000259" key="1">
    <source>
        <dbReference type="Pfam" id="PF06568"/>
    </source>
</evidence>
<dbReference type="Pfam" id="PF06568">
    <property type="entry name" value="YjiS-like"/>
    <property type="match status" value="1"/>
</dbReference>
<dbReference type="EMBL" id="CP007044">
    <property type="protein sequence ID" value="AJW29003.1"/>
    <property type="molecule type" value="Genomic_DNA"/>
</dbReference>
<organism evidence="2 3">
    <name type="scientific">Chania multitudinisentens RB-25</name>
    <dbReference type="NCBI Taxonomy" id="1441930"/>
    <lineage>
        <taxon>Bacteria</taxon>
        <taxon>Pseudomonadati</taxon>
        <taxon>Pseudomonadota</taxon>
        <taxon>Gammaproteobacteria</taxon>
        <taxon>Enterobacterales</taxon>
        <taxon>Yersiniaceae</taxon>
        <taxon>Chania</taxon>
    </lineage>
</organism>
<protein>
    <recommendedName>
        <fullName evidence="1">YjiS-like domain-containing protein</fullName>
    </recommendedName>
</protein>
<dbReference type="RefSeq" id="WP_024911682.1">
    <property type="nucleotide sequence ID" value="NZ_CP007044.2"/>
</dbReference>
<keyword evidence="3" id="KW-1185">Reference proteome</keyword>
<feature type="domain" description="YjiS-like" evidence="1">
    <location>
        <begin position="15"/>
        <end position="50"/>
    </location>
</feature>
<dbReference type="InterPro" id="IPR009506">
    <property type="entry name" value="YjiS-like"/>
</dbReference>
<reference evidence="2 3" key="2">
    <citation type="submission" date="2015-03" db="EMBL/GenBank/DDBJ databases">
        <authorList>
            <person name="Chan K.-G."/>
        </authorList>
    </citation>
    <scope>NUCLEOTIDE SEQUENCE [LARGE SCALE GENOMIC DNA]</scope>
    <source>
        <strain evidence="2 3">RB-25</strain>
    </source>
</reference>